<dbReference type="GO" id="GO:0005737">
    <property type="term" value="C:cytoplasm"/>
    <property type="evidence" value="ECO:0007669"/>
    <property type="project" value="TreeGrafter"/>
</dbReference>
<comment type="similarity">
    <text evidence="1 10">Belongs to the thymidylate kinase family.</text>
</comment>
<dbReference type="InterPro" id="IPR039430">
    <property type="entry name" value="Thymidylate_kin-like_dom"/>
</dbReference>
<proteinExistence type="inferred from homology"/>
<comment type="caution">
    <text evidence="10">Lacks conserved residue(s) required for the propagation of feature annotation.</text>
</comment>
<dbReference type="InterPro" id="IPR027417">
    <property type="entry name" value="P-loop_NTPase"/>
</dbReference>
<dbReference type="Gene3D" id="3.40.50.300">
    <property type="entry name" value="P-loop containing nucleotide triphosphate hydrolases"/>
    <property type="match status" value="1"/>
</dbReference>
<evidence type="ECO:0000256" key="4">
    <source>
        <dbReference type="ARBA" id="ARBA00022679"/>
    </source>
</evidence>
<keyword evidence="6 10" id="KW-0547">Nucleotide-binding</keyword>
<keyword evidence="14" id="KW-1185">Reference proteome</keyword>
<name>A0A3N9WX74_9ACTN</name>
<dbReference type="EMBL" id="QGSZ01000156">
    <property type="protein sequence ID" value="RQX05454.1"/>
    <property type="molecule type" value="Genomic_DNA"/>
</dbReference>
<dbReference type="PANTHER" id="PTHR10344">
    <property type="entry name" value="THYMIDYLATE KINASE"/>
    <property type="match status" value="1"/>
</dbReference>
<dbReference type="HAMAP" id="MF_00165">
    <property type="entry name" value="Thymidylate_kinase"/>
    <property type="match status" value="1"/>
</dbReference>
<dbReference type="CDD" id="cd01672">
    <property type="entry name" value="TMPK"/>
    <property type="match status" value="1"/>
</dbReference>
<keyword evidence="8 10" id="KW-0067">ATP-binding</keyword>
<feature type="compositionally biased region" description="Basic residues" evidence="11">
    <location>
        <begin position="1"/>
        <end position="29"/>
    </location>
</feature>
<feature type="domain" description="Thymidylate kinase-like" evidence="12">
    <location>
        <begin position="50"/>
        <end position="187"/>
    </location>
</feature>
<evidence type="ECO:0000256" key="7">
    <source>
        <dbReference type="ARBA" id="ARBA00022777"/>
    </source>
</evidence>
<dbReference type="Pfam" id="PF02223">
    <property type="entry name" value="Thymidylate_kin"/>
    <property type="match status" value="1"/>
</dbReference>
<dbReference type="PANTHER" id="PTHR10344:SF4">
    <property type="entry name" value="UMP-CMP KINASE 2, MITOCHONDRIAL"/>
    <property type="match status" value="1"/>
</dbReference>
<dbReference type="NCBIfam" id="TIGR00041">
    <property type="entry name" value="DTMP_kinase"/>
    <property type="match status" value="1"/>
</dbReference>
<feature type="region of interest" description="Disordered" evidence="11">
    <location>
        <begin position="1"/>
        <end position="32"/>
    </location>
</feature>
<keyword evidence="7 10" id="KW-0418">Kinase</keyword>
<dbReference type="GO" id="GO:0006227">
    <property type="term" value="P:dUDP biosynthetic process"/>
    <property type="evidence" value="ECO:0007669"/>
    <property type="project" value="TreeGrafter"/>
</dbReference>
<accession>A0A3N9WX74</accession>
<reference evidence="13 14" key="1">
    <citation type="submission" date="2018-05" db="EMBL/GenBank/DDBJ databases">
        <title>Micromonospora from Atacama Desert.</title>
        <authorList>
            <person name="Carro L."/>
            <person name="Goodfellow M."/>
            <person name="Klenk H.-P."/>
        </authorList>
    </citation>
    <scope>NUCLEOTIDE SEQUENCE [LARGE SCALE GENOMIC DNA]</scope>
    <source>
        <strain evidence="13 14">LB39</strain>
    </source>
</reference>
<evidence type="ECO:0000256" key="1">
    <source>
        <dbReference type="ARBA" id="ARBA00009776"/>
    </source>
</evidence>
<keyword evidence="4 10" id="KW-0808">Transferase</keyword>
<dbReference type="SUPFAM" id="SSF52540">
    <property type="entry name" value="P-loop containing nucleoside triphosphate hydrolases"/>
    <property type="match status" value="1"/>
</dbReference>
<evidence type="ECO:0000256" key="10">
    <source>
        <dbReference type="HAMAP-Rule" id="MF_00165"/>
    </source>
</evidence>
<evidence type="ECO:0000256" key="3">
    <source>
        <dbReference type="ARBA" id="ARBA00017144"/>
    </source>
</evidence>
<comment type="caution">
    <text evidence="13">The sequence shown here is derived from an EMBL/GenBank/DDBJ whole genome shotgun (WGS) entry which is preliminary data.</text>
</comment>
<keyword evidence="5 10" id="KW-0545">Nucleotide biosynthesis</keyword>
<comment type="function">
    <text evidence="10">Phosphorylation of dTMP to form dTDP in both de novo and salvage pathways of dTTP synthesis.</text>
</comment>
<evidence type="ECO:0000313" key="13">
    <source>
        <dbReference type="EMBL" id="RQX05454.1"/>
    </source>
</evidence>
<evidence type="ECO:0000256" key="5">
    <source>
        <dbReference type="ARBA" id="ARBA00022727"/>
    </source>
</evidence>
<dbReference type="GO" id="GO:0004798">
    <property type="term" value="F:dTMP kinase activity"/>
    <property type="evidence" value="ECO:0007669"/>
    <property type="project" value="UniProtKB-UniRule"/>
</dbReference>
<evidence type="ECO:0000256" key="8">
    <source>
        <dbReference type="ARBA" id="ARBA00022840"/>
    </source>
</evidence>
<dbReference type="EC" id="2.7.4.9" evidence="2 10"/>
<dbReference type="GO" id="GO:0006233">
    <property type="term" value="P:dTDP biosynthetic process"/>
    <property type="evidence" value="ECO:0007669"/>
    <property type="project" value="InterPro"/>
</dbReference>
<protein>
    <recommendedName>
        <fullName evidence="3 10">Thymidylate kinase</fullName>
        <ecNumber evidence="2 10">2.7.4.9</ecNumber>
    </recommendedName>
    <alternativeName>
        <fullName evidence="10">dTMP kinase</fullName>
    </alternativeName>
</protein>
<evidence type="ECO:0000256" key="2">
    <source>
        <dbReference type="ARBA" id="ARBA00012980"/>
    </source>
</evidence>
<sequence length="241" mass="26903">MRQGLPRRGRRRRWPHRRRRHRAVPHHGTQRPQLAAVVPVEGVSSLFVAVEGPNGVGKTTIARLLADRLAELGSAGVHLTGEPTRTPLGQLLRRQESFLHGKALALALAADRAAHIETEIIPRLDDGLHVVTDRYVASSLVLQRIDGLDLGEIWSYNRYVLPATVVYLEDHPEVIRTRLATRPQLTRLELAGSPEKELALYRDAAAHLHRQQWRQHVVVCHGLTPERVVDTILGLLPADGP</sequence>
<gene>
    <name evidence="10 13" type="primary">tmk</name>
    <name evidence="13" type="ORF">DLJ59_07530</name>
</gene>
<dbReference type="AlphaFoldDB" id="A0A3N9WX74"/>
<dbReference type="GO" id="GO:0006235">
    <property type="term" value="P:dTTP biosynthetic process"/>
    <property type="evidence" value="ECO:0007669"/>
    <property type="project" value="UniProtKB-UniRule"/>
</dbReference>
<comment type="catalytic activity">
    <reaction evidence="9 10">
        <text>dTMP + ATP = dTDP + ADP</text>
        <dbReference type="Rhea" id="RHEA:13517"/>
        <dbReference type="ChEBI" id="CHEBI:30616"/>
        <dbReference type="ChEBI" id="CHEBI:58369"/>
        <dbReference type="ChEBI" id="CHEBI:63528"/>
        <dbReference type="ChEBI" id="CHEBI:456216"/>
        <dbReference type="EC" id="2.7.4.9"/>
    </reaction>
</comment>
<dbReference type="GO" id="GO:0005524">
    <property type="term" value="F:ATP binding"/>
    <property type="evidence" value="ECO:0007669"/>
    <property type="project" value="UniProtKB-UniRule"/>
</dbReference>
<dbReference type="InterPro" id="IPR018094">
    <property type="entry name" value="Thymidylate_kinase"/>
</dbReference>
<evidence type="ECO:0000256" key="9">
    <source>
        <dbReference type="ARBA" id="ARBA00048743"/>
    </source>
</evidence>
<dbReference type="Proteomes" id="UP000282312">
    <property type="component" value="Unassembled WGS sequence"/>
</dbReference>
<evidence type="ECO:0000259" key="12">
    <source>
        <dbReference type="Pfam" id="PF02223"/>
    </source>
</evidence>
<organism evidence="13 14">
    <name type="scientific">Micromonospora inaquosa</name>
    <dbReference type="NCBI Taxonomy" id="2203716"/>
    <lineage>
        <taxon>Bacteria</taxon>
        <taxon>Bacillati</taxon>
        <taxon>Actinomycetota</taxon>
        <taxon>Actinomycetes</taxon>
        <taxon>Micromonosporales</taxon>
        <taxon>Micromonosporaceae</taxon>
        <taxon>Micromonospora</taxon>
    </lineage>
</organism>
<evidence type="ECO:0000256" key="6">
    <source>
        <dbReference type="ARBA" id="ARBA00022741"/>
    </source>
</evidence>
<evidence type="ECO:0000256" key="11">
    <source>
        <dbReference type="SAM" id="MobiDB-lite"/>
    </source>
</evidence>
<evidence type="ECO:0000313" key="14">
    <source>
        <dbReference type="Proteomes" id="UP000282312"/>
    </source>
</evidence>